<keyword evidence="2 8" id="KW-0812">Transmembrane</keyword>
<feature type="transmembrane region" description="Helical" evidence="10">
    <location>
        <begin position="115"/>
        <end position="133"/>
    </location>
</feature>
<dbReference type="PROSITE" id="PS50262">
    <property type="entry name" value="G_PROTEIN_RECEP_F1_2"/>
    <property type="match status" value="1"/>
</dbReference>
<feature type="transmembrane region" description="Helical" evidence="10">
    <location>
        <begin position="145"/>
        <end position="164"/>
    </location>
</feature>
<dbReference type="Pfam" id="PF00001">
    <property type="entry name" value="7tm_1"/>
    <property type="match status" value="1"/>
</dbReference>
<dbReference type="PRINTS" id="PR00237">
    <property type="entry name" value="GPCRRHODOPSN"/>
</dbReference>
<feature type="transmembrane region" description="Helical" evidence="10">
    <location>
        <begin position="28"/>
        <end position="48"/>
    </location>
</feature>
<dbReference type="Gene3D" id="1.20.1070.10">
    <property type="entry name" value="Rhodopsin 7-helix transmembrane proteins"/>
    <property type="match status" value="1"/>
</dbReference>
<dbReference type="GO" id="GO:0004930">
    <property type="term" value="F:G protein-coupled receptor activity"/>
    <property type="evidence" value="ECO:0007669"/>
    <property type="project" value="UniProtKB-KW"/>
</dbReference>
<feature type="transmembrane region" description="Helical" evidence="10">
    <location>
        <begin position="60"/>
        <end position="79"/>
    </location>
</feature>
<keyword evidence="3 10" id="KW-1133">Transmembrane helix</keyword>
<dbReference type="InterPro" id="IPR017452">
    <property type="entry name" value="GPCR_Rhodpsn_7TM"/>
</dbReference>
<dbReference type="GO" id="GO:0005886">
    <property type="term" value="C:plasma membrane"/>
    <property type="evidence" value="ECO:0007669"/>
    <property type="project" value="TreeGrafter"/>
</dbReference>
<evidence type="ECO:0000256" key="3">
    <source>
        <dbReference type="ARBA" id="ARBA00022989"/>
    </source>
</evidence>
<evidence type="ECO:0000313" key="13">
    <source>
        <dbReference type="Proteomes" id="UP001208570"/>
    </source>
</evidence>
<evidence type="ECO:0000256" key="1">
    <source>
        <dbReference type="ARBA" id="ARBA00004141"/>
    </source>
</evidence>
<evidence type="ECO:0000259" key="11">
    <source>
        <dbReference type="PROSITE" id="PS50262"/>
    </source>
</evidence>
<feature type="region of interest" description="Disordered" evidence="9">
    <location>
        <begin position="232"/>
        <end position="252"/>
    </location>
</feature>
<keyword evidence="5 10" id="KW-0472">Membrane</keyword>
<evidence type="ECO:0000256" key="6">
    <source>
        <dbReference type="ARBA" id="ARBA00023170"/>
    </source>
</evidence>
<name>A0AAD9K2D4_9ANNE</name>
<organism evidence="12 13">
    <name type="scientific">Paralvinella palmiformis</name>
    <dbReference type="NCBI Taxonomy" id="53620"/>
    <lineage>
        <taxon>Eukaryota</taxon>
        <taxon>Metazoa</taxon>
        <taxon>Spiralia</taxon>
        <taxon>Lophotrochozoa</taxon>
        <taxon>Annelida</taxon>
        <taxon>Polychaeta</taxon>
        <taxon>Sedentaria</taxon>
        <taxon>Canalipalpata</taxon>
        <taxon>Terebellida</taxon>
        <taxon>Terebelliformia</taxon>
        <taxon>Alvinellidae</taxon>
        <taxon>Paralvinella</taxon>
    </lineage>
</organism>
<evidence type="ECO:0000256" key="9">
    <source>
        <dbReference type="SAM" id="MobiDB-lite"/>
    </source>
</evidence>
<dbReference type="PANTHER" id="PTHR24243">
    <property type="entry name" value="G-PROTEIN COUPLED RECEPTOR"/>
    <property type="match status" value="1"/>
</dbReference>
<dbReference type="AlphaFoldDB" id="A0AAD9K2D4"/>
<feature type="domain" description="G-protein coupled receptors family 1 profile" evidence="11">
    <location>
        <begin position="43"/>
        <end position="319"/>
    </location>
</feature>
<keyword evidence="7 8" id="KW-0807">Transducer</keyword>
<comment type="subcellular location">
    <subcellularLocation>
        <location evidence="1">Membrane</location>
        <topology evidence="1">Multi-pass membrane protein</topology>
    </subcellularLocation>
</comment>
<evidence type="ECO:0000256" key="4">
    <source>
        <dbReference type="ARBA" id="ARBA00023040"/>
    </source>
</evidence>
<reference evidence="12" key="1">
    <citation type="journal article" date="2023" name="Mol. Biol. Evol.">
        <title>Third-Generation Sequencing Reveals the Adaptive Role of the Epigenome in Three Deep-Sea Polychaetes.</title>
        <authorList>
            <person name="Perez M."/>
            <person name="Aroh O."/>
            <person name="Sun Y."/>
            <person name="Lan Y."/>
            <person name="Juniper S.K."/>
            <person name="Young C.R."/>
            <person name="Angers B."/>
            <person name="Qian P.Y."/>
        </authorList>
    </citation>
    <scope>NUCLEOTIDE SEQUENCE</scope>
    <source>
        <strain evidence="12">P08H-3</strain>
    </source>
</reference>
<protein>
    <recommendedName>
        <fullName evidence="11">G-protein coupled receptors family 1 profile domain-containing protein</fullName>
    </recommendedName>
</protein>
<evidence type="ECO:0000256" key="10">
    <source>
        <dbReference type="SAM" id="Phobius"/>
    </source>
</evidence>
<dbReference type="SUPFAM" id="SSF81321">
    <property type="entry name" value="Family A G protein-coupled receptor-like"/>
    <property type="match status" value="1"/>
</dbReference>
<dbReference type="Proteomes" id="UP001208570">
    <property type="component" value="Unassembled WGS sequence"/>
</dbReference>
<keyword evidence="4 8" id="KW-0297">G-protein coupled receptor</keyword>
<evidence type="ECO:0000256" key="8">
    <source>
        <dbReference type="RuleBase" id="RU000688"/>
    </source>
</evidence>
<evidence type="ECO:0000256" key="5">
    <source>
        <dbReference type="ARBA" id="ARBA00023136"/>
    </source>
</evidence>
<dbReference type="PANTHER" id="PTHR24243:SF230">
    <property type="entry name" value="G-PROTEIN COUPLED RECEPTORS FAMILY 1 PROFILE DOMAIN-CONTAINING PROTEIN"/>
    <property type="match status" value="1"/>
</dbReference>
<evidence type="ECO:0000256" key="7">
    <source>
        <dbReference type="ARBA" id="ARBA00023224"/>
    </source>
</evidence>
<evidence type="ECO:0000313" key="12">
    <source>
        <dbReference type="EMBL" id="KAK2163639.1"/>
    </source>
</evidence>
<gene>
    <name evidence="12" type="ORF">LSH36_76g06027</name>
</gene>
<feature type="transmembrane region" description="Helical" evidence="10">
    <location>
        <begin position="191"/>
        <end position="217"/>
    </location>
</feature>
<dbReference type="EMBL" id="JAODUP010000076">
    <property type="protein sequence ID" value="KAK2163639.1"/>
    <property type="molecule type" value="Genomic_DNA"/>
</dbReference>
<feature type="transmembrane region" description="Helical" evidence="10">
    <location>
        <begin position="259"/>
        <end position="277"/>
    </location>
</feature>
<dbReference type="PROSITE" id="PS00237">
    <property type="entry name" value="G_PROTEIN_RECEP_F1_1"/>
    <property type="match status" value="1"/>
</dbReference>
<keyword evidence="13" id="KW-1185">Reference proteome</keyword>
<sequence length="340" mass="38488">MDITTHGSFANNSNVTGDLPPDYSLDQIGYVFIPLLLVLGVGGNILIIKVMISTSFKTLAVSKMFIAMSISDIVVNLLFPFNKSFVHKMIGIDIRALSSGGCKLFFWTYRFAKTTSSWLVVLITMERFVAVWLPMKAKFINTERHVYIVMALLYAMLAIFFGYWCSWADQIIDKSCVFNSRPLDSVRLSGIFLLCGLILYSFAPSIFVIIFNGLIVYKLIIMRKRTRPKVSTTSSLSPIQRQSRNTSNSHSTLNSRTTVMLLSAAISFVVLVTPNAVANIVSFAKKEAIFETTDPVMVSLRETVQILEQLNHCINFILYTMYNKRFRDGVIMIFKRKHED</sequence>
<proteinExistence type="inferred from homology"/>
<comment type="caution">
    <text evidence="12">The sequence shown here is derived from an EMBL/GenBank/DDBJ whole genome shotgun (WGS) entry which is preliminary data.</text>
</comment>
<accession>A0AAD9K2D4</accession>
<keyword evidence="6 8" id="KW-0675">Receptor</keyword>
<comment type="similarity">
    <text evidence="8">Belongs to the G-protein coupled receptor 1 family.</text>
</comment>
<evidence type="ECO:0000256" key="2">
    <source>
        <dbReference type="ARBA" id="ARBA00022692"/>
    </source>
</evidence>
<dbReference type="InterPro" id="IPR000276">
    <property type="entry name" value="GPCR_Rhodpsn"/>
</dbReference>